<dbReference type="PROSITE" id="PS51918">
    <property type="entry name" value="RADICAL_SAM"/>
    <property type="match status" value="1"/>
</dbReference>
<name>A0AAJ7IUY6_9HYME</name>
<dbReference type="GeneID" id="108623542"/>
<dbReference type="Gene3D" id="3.80.30.20">
    <property type="entry name" value="tm_1862 like domain"/>
    <property type="match status" value="1"/>
</dbReference>
<evidence type="ECO:0000259" key="10">
    <source>
        <dbReference type="PROSITE" id="PS50926"/>
    </source>
</evidence>
<comment type="cofactor">
    <cofactor evidence="1">
        <name>[4Fe-4S] cluster</name>
        <dbReference type="ChEBI" id="CHEBI:49883"/>
    </cofactor>
</comment>
<dbReference type="AlphaFoldDB" id="A0AAJ7IUY6"/>
<proteinExistence type="inferred from homology"/>
<dbReference type="GO" id="GO:0035597">
    <property type="term" value="F:tRNA-2-methylthio-N(6)-dimethylallyladenosine(37) synthase activity"/>
    <property type="evidence" value="ECO:0007669"/>
    <property type="project" value="TreeGrafter"/>
</dbReference>
<dbReference type="SFLD" id="SFLDG01082">
    <property type="entry name" value="B12-binding_domain_containing"/>
    <property type="match status" value="1"/>
</dbReference>
<dbReference type="FunFam" id="3.80.30.20:FF:000003">
    <property type="entry name" value="CDK5 regulatory subunit-associated protein 1"/>
    <property type="match status" value="1"/>
</dbReference>
<evidence type="ECO:0000256" key="3">
    <source>
        <dbReference type="ARBA" id="ARBA00022485"/>
    </source>
</evidence>
<sequence>MNGTVVLCSLRKIKSQLYAISSKNWLFERFSQCNNVVLANCQRCRTVHNSTVTHLEIPKEIERKATDLKQIRDLSKNGPSLKDFLVSKNEVPIESISVPNIPYINNIDGSNQKVYFEVYGCQMNVNDTEVIWSILKSHGYQKVDDLQEANIILLVTCSIRDNAEQKIWNKLDYLNSNLRQKRKTNSVKIGLLGCMAERLKEKILERGKLVDVIAGPDSYKDLPRLLSVPDSETAINVVLSFDETYADITPVRLNPDSISAFVSIMRGCDNMCTYCIVPFTRGRERSRPIDSIVEEIRHLSNEGVKEVTLLGQNVNSYRDTSRSEFCTSNEAETHLAKGFKTVYKSKKGGRRFCDLLDEVSRIDPEMRIRFTSPHPKDFPDEVLQLIAERPNICKEIHLPAQSGSSTVLERMRRGYTRDAYIDLVHHIREILPNISISSDFIAGFCGETEEEFQDTLSLLELIKYNRAYLYAYSLREKTTAHRRYKDDVEPSVKQNRLERMISVYRPEAERLNKLQIGQLQLVLIEGASKRTSEYLQGRNDGNARIIIPFTEIPITLNSDEKRSIKSGDYVVVEITNANSQTLTGTPVYHSSITEYASSLVL</sequence>
<evidence type="ECO:0000256" key="5">
    <source>
        <dbReference type="ARBA" id="ARBA00022723"/>
    </source>
</evidence>
<evidence type="ECO:0000313" key="13">
    <source>
        <dbReference type="Proteomes" id="UP000694925"/>
    </source>
</evidence>
<dbReference type="SFLD" id="SFLDS00029">
    <property type="entry name" value="Radical_SAM"/>
    <property type="match status" value="1"/>
</dbReference>
<dbReference type="Pfam" id="PF01938">
    <property type="entry name" value="TRAM"/>
    <property type="match status" value="1"/>
</dbReference>
<reference evidence="14" key="1">
    <citation type="submission" date="2025-08" db="UniProtKB">
        <authorList>
            <consortium name="RefSeq"/>
        </authorList>
    </citation>
    <scope>IDENTIFICATION</scope>
    <source>
        <tissue evidence="14">Whole body</tissue>
    </source>
</reference>
<evidence type="ECO:0000256" key="9">
    <source>
        <dbReference type="ARBA" id="ARBA00074452"/>
    </source>
</evidence>
<dbReference type="SFLD" id="SFLDG01061">
    <property type="entry name" value="methylthiotransferase"/>
    <property type="match status" value="1"/>
</dbReference>
<keyword evidence="3" id="KW-0004">4Fe-4S</keyword>
<dbReference type="PROSITE" id="PS50926">
    <property type="entry name" value="TRAM"/>
    <property type="match status" value="1"/>
</dbReference>
<keyword evidence="5" id="KW-0479">Metal-binding</keyword>
<feature type="domain" description="Radical SAM core" evidence="12">
    <location>
        <begin position="254"/>
        <end position="510"/>
    </location>
</feature>
<keyword evidence="6" id="KW-0408">Iron</keyword>
<evidence type="ECO:0000256" key="8">
    <source>
        <dbReference type="ARBA" id="ARBA00053923"/>
    </source>
</evidence>
<dbReference type="InterPro" id="IPR005839">
    <property type="entry name" value="Methylthiotransferase"/>
</dbReference>
<feature type="domain" description="MTTase N-terminal" evidence="11">
    <location>
        <begin position="112"/>
        <end position="231"/>
    </location>
</feature>
<dbReference type="InterPro" id="IPR013848">
    <property type="entry name" value="Methylthiotransferase_N"/>
</dbReference>
<keyword evidence="7" id="KW-0411">Iron-sulfur</keyword>
<dbReference type="InterPro" id="IPR038135">
    <property type="entry name" value="Methylthiotransferase_N_sf"/>
</dbReference>
<keyword evidence="13" id="KW-1185">Reference proteome</keyword>
<dbReference type="PANTHER" id="PTHR43020:SF2">
    <property type="entry name" value="MITOCHONDRIAL TRNA METHYLTHIOTRANSFERASE CDK5RAP1"/>
    <property type="match status" value="1"/>
</dbReference>
<dbReference type="GO" id="GO:0051539">
    <property type="term" value="F:4 iron, 4 sulfur cluster binding"/>
    <property type="evidence" value="ECO:0007669"/>
    <property type="project" value="UniProtKB-KW"/>
</dbReference>
<evidence type="ECO:0000256" key="1">
    <source>
        <dbReference type="ARBA" id="ARBA00001966"/>
    </source>
</evidence>
<dbReference type="SMART" id="SM00729">
    <property type="entry name" value="Elp3"/>
    <property type="match status" value="1"/>
</dbReference>
<evidence type="ECO:0000259" key="11">
    <source>
        <dbReference type="PROSITE" id="PS51449"/>
    </source>
</evidence>
<evidence type="ECO:0000256" key="4">
    <source>
        <dbReference type="ARBA" id="ARBA00022691"/>
    </source>
</evidence>
<evidence type="ECO:0000256" key="6">
    <source>
        <dbReference type="ARBA" id="ARBA00023004"/>
    </source>
</evidence>
<accession>A0AAJ7IUY6</accession>
<dbReference type="InterPro" id="IPR006463">
    <property type="entry name" value="MiaB_methiolase"/>
</dbReference>
<dbReference type="Pfam" id="PF00919">
    <property type="entry name" value="UPF0004"/>
    <property type="match status" value="1"/>
</dbReference>
<dbReference type="PROSITE" id="PS51449">
    <property type="entry name" value="MTTASE_N"/>
    <property type="match status" value="1"/>
</dbReference>
<protein>
    <recommendedName>
        <fullName evidence="9">CDK5RAP1-like protein</fullName>
    </recommendedName>
</protein>
<dbReference type="GO" id="GO:0080090">
    <property type="term" value="P:regulation of primary metabolic process"/>
    <property type="evidence" value="ECO:0007669"/>
    <property type="project" value="UniProtKB-ARBA"/>
</dbReference>
<feature type="domain" description="TRAM" evidence="10">
    <location>
        <begin position="513"/>
        <end position="588"/>
    </location>
</feature>
<organism evidence="13 14">
    <name type="scientific">Ceratina calcarata</name>
    <dbReference type="NCBI Taxonomy" id="156304"/>
    <lineage>
        <taxon>Eukaryota</taxon>
        <taxon>Metazoa</taxon>
        <taxon>Ecdysozoa</taxon>
        <taxon>Arthropoda</taxon>
        <taxon>Hexapoda</taxon>
        <taxon>Insecta</taxon>
        <taxon>Pterygota</taxon>
        <taxon>Neoptera</taxon>
        <taxon>Endopterygota</taxon>
        <taxon>Hymenoptera</taxon>
        <taxon>Apocrita</taxon>
        <taxon>Aculeata</taxon>
        <taxon>Apoidea</taxon>
        <taxon>Anthophila</taxon>
        <taxon>Apidae</taxon>
        <taxon>Ceratina</taxon>
        <taxon>Zadontomerus</taxon>
    </lineage>
</organism>
<evidence type="ECO:0000256" key="7">
    <source>
        <dbReference type="ARBA" id="ARBA00023014"/>
    </source>
</evidence>
<dbReference type="InterPro" id="IPR006638">
    <property type="entry name" value="Elp3/MiaA/NifB-like_rSAM"/>
</dbReference>
<evidence type="ECO:0000313" key="14">
    <source>
        <dbReference type="RefSeq" id="XP_017877601.1"/>
    </source>
</evidence>
<dbReference type="NCBIfam" id="TIGR01574">
    <property type="entry name" value="miaB-methiolase"/>
    <property type="match status" value="1"/>
</dbReference>
<dbReference type="SFLD" id="SFLDF00273">
    <property type="entry name" value="(dimethylallyl)adenosine_tRNA"/>
    <property type="match status" value="1"/>
</dbReference>
<dbReference type="InterPro" id="IPR020612">
    <property type="entry name" value="Methylthiotransferase_CS"/>
</dbReference>
<dbReference type="InterPro" id="IPR023404">
    <property type="entry name" value="rSAM_horseshoe"/>
</dbReference>
<evidence type="ECO:0000259" key="12">
    <source>
        <dbReference type="PROSITE" id="PS51918"/>
    </source>
</evidence>
<dbReference type="SUPFAM" id="SSF102114">
    <property type="entry name" value="Radical SAM enzymes"/>
    <property type="match status" value="1"/>
</dbReference>
<dbReference type="InterPro" id="IPR002792">
    <property type="entry name" value="TRAM_dom"/>
</dbReference>
<dbReference type="Gene3D" id="3.40.50.12160">
    <property type="entry name" value="Methylthiotransferase, N-terminal domain"/>
    <property type="match status" value="1"/>
</dbReference>
<dbReference type="NCBIfam" id="TIGR00089">
    <property type="entry name" value="MiaB/RimO family radical SAM methylthiotransferase"/>
    <property type="match status" value="1"/>
</dbReference>
<comment type="function">
    <text evidence="8">Potential regulator of CDK5 activity.</text>
</comment>
<dbReference type="FunFam" id="3.40.50.12160:FF:000003">
    <property type="entry name" value="CDK5 regulatory subunit-associated protein 1"/>
    <property type="match status" value="1"/>
</dbReference>
<dbReference type="Proteomes" id="UP000694925">
    <property type="component" value="Unplaced"/>
</dbReference>
<dbReference type="PANTHER" id="PTHR43020">
    <property type="entry name" value="CDK5 REGULATORY SUBUNIT-ASSOCIATED PROTEIN 1"/>
    <property type="match status" value="1"/>
</dbReference>
<dbReference type="GO" id="GO:0046872">
    <property type="term" value="F:metal ion binding"/>
    <property type="evidence" value="ECO:0007669"/>
    <property type="project" value="UniProtKB-KW"/>
</dbReference>
<keyword evidence="4" id="KW-0949">S-adenosyl-L-methionine</keyword>
<evidence type="ECO:0000256" key="2">
    <source>
        <dbReference type="ARBA" id="ARBA00009815"/>
    </source>
</evidence>
<dbReference type="GO" id="GO:0060255">
    <property type="term" value="P:regulation of macromolecule metabolic process"/>
    <property type="evidence" value="ECO:0007669"/>
    <property type="project" value="UniProtKB-ARBA"/>
</dbReference>
<dbReference type="KEGG" id="ccal:108623542"/>
<dbReference type="GO" id="GO:0005829">
    <property type="term" value="C:cytosol"/>
    <property type="evidence" value="ECO:0007669"/>
    <property type="project" value="TreeGrafter"/>
</dbReference>
<dbReference type="GO" id="GO:0005739">
    <property type="term" value="C:mitochondrion"/>
    <property type="evidence" value="ECO:0007669"/>
    <property type="project" value="TreeGrafter"/>
</dbReference>
<comment type="similarity">
    <text evidence="2">Belongs to the methylthiotransferase family. MiaB subfamily.</text>
</comment>
<dbReference type="InterPro" id="IPR058240">
    <property type="entry name" value="rSAM_sf"/>
</dbReference>
<dbReference type="Pfam" id="PF04055">
    <property type="entry name" value="Radical_SAM"/>
    <property type="match status" value="1"/>
</dbReference>
<gene>
    <name evidence="14" type="primary">LOC108623542</name>
</gene>
<dbReference type="SFLD" id="SFLDF00413">
    <property type="entry name" value="CDK5RAP1"/>
    <property type="match status" value="1"/>
</dbReference>
<dbReference type="RefSeq" id="XP_017877601.1">
    <property type="nucleotide sequence ID" value="XM_018022112.2"/>
</dbReference>
<dbReference type="PROSITE" id="PS01278">
    <property type="entry name" value="MTTASE_RADICAL"/>
    <property type="match status" value="1"/>
</dbReference>
<dbReference type="InterPro" id="IPR007197">
    <property type="entry name" value="rSAM"/>
</dbReference>